<evidence type="ECO:0000256" key="1">
    <source>
        <dbReference type="ARBA" id="ARBA00004141"/>
    </source>
</evidence>
<evidence type="ECO:0000313" key="8">
    <source>
        <dbReference type="EMBL" id="QSB17576.1"/>
    </source>
</evidence>
<feature type="transmembrane region" description="Helical" evidence="7">
    <location>
        <begin position="436"/>
        <end position="456"/>
    </location>
</feature>
<comment type="subcellular location">
    <subcellularLocation>
        <location evidence="1">Membrane</location>
        <topology evidence="1">Multi-pass membrane protein</topology>
    </subcellularLocation>
</comment>
<evidence type="ECO:0000256" key="7">
    <source>
        <dbReference type="SAM" id="Phobius"/>
    </source>
</evidence>
<feature type="transmembrane region" description="Helical" evidence="7">
    <location>
        <begin position="371"/>
        <end position="392"/>
    </location>
</feature>
<dbReference type="GO" id="GO:0005886">
    <property type="term" value="C:plasma membrane"/>
    <property type="evidence" value="ECO:0007669"/>
    <property type="project" value="TreeGrafter"/>
</dbReference>
<evidence type="ECO:0000256" key="3">
    <source>
        <dbReference type="ARBA" id="ARBA00022960"/>
    </source>
</evidence>
<evidence type="ECO:0000256" key="5">
    <source>
        <dbReference type="ARBA" id="ARBA00023136"/>
    </source>
</evidence>
<keyword evidence="2 7" id="KW-0812">Transmembrane</keyword>
<feature type="transmembrane region" description="Helical" evidence="7">
    <location>
        <begin position="25"/>
        <end position="42"/>
    </location>
</feature>
<evidence type="ECO:0000256" key="6">
    <source>
        <dbReference type="SAM" id="MobiDB-lite"/>
    </source>
</evidence>
<name>A0A895YRZ1_9ACTN</name>
<dbReference type="EMBL" id="CP070499">
    <property type="protein sequence ID" value="QSB17576.1"/>
    <property type="molecule type" value="Genomic_DNA"/>
</dbReference>
<gene>
    <name evidence="8" type="ORF">JQS43_25510</name>
</gene>
<feature type="region of interest" description="Disordered" evidence="6">
    <location>
        <begin position="465"/>
        <end position="537"/>
    </location>
</feature>
<dbReference type="PANTHER" id="PTHR30474">
    <property type="entry name" value="CELL CYCLE PROTEIN"/>
    <property type="match status" value="1"/>
</dbReference>
<dbReference type="GO" id="GO:0008360">
    <property type="term" value="P:regulation of cell shape"/>
    <property type="evidence" value="ECO:0007669"/>
    <property type="project" value="UniProtKB-KW"/>
</dbReference>
<evidence type="ECO:0000313" key="9">
    <source>
        <dbReference type="Proteomes" id="UP000662857"/>
    </source>
</evidence>
<dbReference type="AlphaFoldDB" id="A0A895YRZ1"/>
<sequence length="537" mass="56308">MPVPPSSRSSTGRGRASRNPRNAELGLLLLAMGVIAGFSATVELQLLDTLSASFWVQPAVLTVTFLVAHVALRIFAPYADPVLLPAVALLNGVGVAFLRRLDLGVTNPDDVGEGASPFSGIGGSQLIWTAVSIAGVVGVLWLVRDHRLISRYAWTLGLVGIVLMIIPGLLPASISASEYDESAKLWIRIGPFSIQPGEFAKLALLCFFAYYLVRKREVLSLAGKRFLGIDFPRGRDLGPVVVVWLLSLLVLVMQFDLGMSLMYLGMFVAMLYIATERISWMIIGFLLFTGGAVLAYVLGSTIGGPFYNFSWRVDVWLDPFADPTGAGYQPLQSLLGLGTGGLFGTGPGAGQPTQVPEVHNDFIFAGIGEEIGLFGLTALLMVLLVVVTRGIRIGLAVRDSFGKLLAGGLAFTLGLQIFVILGGVTGLIPLTGLTTPLMSAGGSALMSNWILVALLLRISDAARQPATPPVVSSPMPARPGAERSGAERPGAERPGADRSGAQHHPAPGGGQGAPDGGAAPPGRGLADGQAAQKGWSE</sequence>
<evidence type="ECO:0000256" key="4">
    <source>
        <dbReference type="ARBA" id="ARBA00022989"/>
    </source>
</evidence>
<keyword evidence="3" id="KW-0133">Cell shape</keyword>
<feature type="transmembrane region" description="Helical" evidence="7">
    <location>
        <begin position="234"/>
        <end position="251"/>
    </location>
</feature>
<dbReference type="GO" id="GO:0032153">
    <property type="term" value="C:cell division site"/>
    <property type="evidence" value="ECO:0007669"/>
    <property type="project" value="TreeGrafter"/>
</dbReference>
<dbReference type="GO" id="GO:0051301">
    <property type="term" value="P:cell division"/>
    <property type="evidence" value="ECO:0007669"/>
    <property type="project" value="InterPro"/>
</dbReference>
<feature type="transmembrane region" description="Helical" evidence="7">
    <location>
        <begin position="404"/>
        <end position="430"/>
    </location>
</feature>
<keyword evidence="5 7" id="KW-0472">Membrane</keyword>
<feature type="transmembrane region" description="Helical" evidence="7">
    <location>
        <begin position="121"/>
        <end position="143"/>
    </location>
</feature>
<feature type="transmembrane region" description="Helical" evidence="7">
    <location>
        <begin position="194"/>
        <end position="213"/>
    </location>
</feature>
<feature type="compositionally biased region" description="Low complexity" evidence="6">
    <location>
        <begin position="516"/>
        <end position="528"/>
    </location>
</feature>
<feature type="transmembrane region" description="Helical" evidence="7">
    <location>
        <begin position="54"/>
        <end position="75"/>
    </location>
</feature>
<keyword evidence="4 7" id="KW-1133">Transmembrane helix</keyword>
<dbReference type="Proteomes" id="UP000662857">
    <property type="component" value="Chromosome"/>
</dbReference>
<reference evidence="8" key="1">
    <citation type="submission" date="2021-02" db="EMBL/GenBank/DDBJ databases">
        <title>Natrosporangium hydrolyticum gen. nov., sp. nov, a haloalkaliphilic actinobacterium from a soda solonchak soil.</title>
        <authorList>
            <person name="Sorokin D.Y."/>
            <person name="Khijniak T.V."/>
            <person name="Zakharycheva A.P."/>
            <person name="Boueva O.V."/>
            <person name="Ariskina E.V."/>
            <person name="Hahnke R.L."/>
            <person name="Bunk B."/>
            <person name="Sproer C."/>
            <person name="Schumann P."/>
            <person name="Evtushenko L.I."/>
            <person name="Kublanov I.V."/>
        </authorList>
    </citation>
    <scope>NUCLEOTIDE SEQUENCE</scope>
    <source>
        <strain evidence="8">DSM 106523</strain>
    </source>
</reference>
<keyword evidence="9" id="KW-1185">Reference proteome</keyword>
<dbReference type="Pfam" id="PF01098">
    <property type="entry name" value="FTSW_RODA_SPOVE"/>
    <property type="match status" value="1"/>
</dbReference>
<feature type="compositionally biased region" description="Basic and acidic residues" evidence="6">
    <location>
        <begin position="480"/>
        <end position="496"/>
    </location>
</feature>
<proteinExistence type="predicted"/>
<accession>A0A895YRZ1</accession>
<feature type="transmembrane region" description="Helical" evidence="7">
    <location>
        <begin position="152"/>
        <end position="174"/>
    </location>
</feature>
<dbReference type="InterPro" id="IPR001182">
    <property type="entry name" value="FtsW/RodA"/>
</dbReference>
<evidence type="ECO:0000256" key="2">
    <source>
        <dbReference type="ARBA" id="ARBA00022692"/>
    </source>
</evidence>
<dbReference type="GO" id="GO:0015648">
    <property type="term" value="F:lipid-linked peptidoglycan transporter activity"/>
    <property type="evidence" value="ECO:0007669"/>
    <property type="project" value="TreeGrafter"/>
</dbReference>
<feature type="transmembrane region" description="Helical" evidence="7">
    <location>
        <begin position="82"/>
        <end position="101"/>
    </location>
</feature>
<dbReference type="PANTHER" id="PTHR30474:SF3">
    <property type="entry name" value="PEPTIDOGLYCAN GLYCOSYLTRANSFERASE RODA"/>
    <property type="match status" value="1"/>
</dbReference>
<protein>
    <submittedName>
        <fullName evidence="8">FtsW/RodA/SpoVE family cell cycle protein</fullName>
    </submittedName>
</protein>
<organism evidence="8 9">
    <name type="scientific">Natronosporangium hydrolyticum</name>
    <dbReference type="NCBI Taxonomy" id="2811111"/>
    <lineage>
        <taxon>Bacteria</taxon>
        <taxon>Bacillati</taxon>
        <taxon>Actinomycetota</taxon>
        <taxon>Actinomycetes</taxon>
        <taxon>Micromonosporales</taxon>
        <taxon>Micromonosporaceae</taxon>
        <taxon>Natronosporangium</taxon>
    </lineage>
</organism>
<feature type="transmembrane region" description="Helical" evidence="7">
    <location>
        <begin position="282"/>
        <end position="307"/>
    </location>
</feature>
<dbReference type="KEGG" id="nhy:JQS43_25510"/>
<feature type="transmembrane region" description="Helical" evidence="7">
    <location>
        <begin position="257"/>
        <end position="275"/>
    </location>
</feature>